<evidence type="ECO:0000313" key="4">
    <source>
        <dbReference type="Proteomes" id="UP000601435"/>
    </source>
</evidence>
<name>A0A813ABS5_9DINO</name>
<protein>
    <submittedName>
        <fullName evidence="3">ScrFIAM protein</fullName>
    </submittedName>
</protein>
<dbReference type="EMBL" id="CAJNJA010056457">
    <property type="protein sequence ID" value="CAE7858804.1"/>
    <property type="molecule type" value="Genomic_DNA"/>
</dbReference>
<keyword evidence="1" id="KW-0175">Coiled coil</keyword>
<dbReference type="OrthoDB" id="445122at2759"/>
<reference evidence="3" key="1">
    <citation type="submission" date="2021-02" db="EMBL/GenBank/DDBJ databases">
        <authorList>
            <person name="Dougan E. K."/>
            <person name="Rhodes N."/>
            <person name="Thang M."/>
            <person name="Chan C."/>
        </authorList>
    </citation>
    <scope>NUCLEOTIDE SEQUENCE</scope>
</reference>
<feature type="compositionally biased region" description="Polar residues" evidence="2">
    <location>
        <begin position="104"/>
        <end position="136"/>
    </location>
</feature>
<feature type="coiled-coil region" evidence="1">
    <location>
        <begin position="16"/>
        <end position="43"/>
    </location>
</feature>
<evidence type="ECO:0000256" key="1">
    <source>
        <dbReference type="SAM" id="Coils"/>
    </source>
</evidence>
<dbReference type="AlphaFoldDB" id="A0A813ABS5"/>
<evidence type="ECO:0000313" key="3">
    <source>
        <dbReference type="EMBL" id="CAE7858804.1"/>
    </source>
</evidence>
<gene>
    <name evidence="3" type="primary">scrFIAM</name>
    <name evidence="3" type="ORF">SNEC2469_LOCUS27103</name>
</gene>
<sequence length="168" mass="18369">MTADAATLLPKAQAFMTQMQAENMELKKEIRRLKTMNVVLQQTIGSQLQGFPGLQLAGGTAAPTTRLAQACGALKTRAQELEAEIAKKGEQKLQMQSDLEKQKATLQAAMSTTPAKSSSPPQLTPTSETGTVPSNISQLSRREVALLLQQDSFRKRFLLRRDFKGPRA</sequence>
<dbReference type="Proteomes" id="UP000601435">
    <property type="component" value="Unassembled WGS sequence"/>
</dbReference>
<keyword evidence="4" id="KW-1185">Reference proteome</keyword>
<evidence type="ECO:0000256" key="2">
    <source>
        <dbReference type="SAM" id="MobiDB-lite"/>
    </source>
</evidence>
<comment type="caution">
    <text evidence="3">The sequence shown here is derived from an EMBL/GenBank/DDBJ whole genome shotgun (WGS) entry which is preliminary data.</text>
</comment>
<accession>A0A813ABS5</accession>
<feature type="region of interest" description="Disordered" evidence="2">
    <location>
        <begin position="92"/>
        <end position="136"/>
    </location>
</feature>
<organism evidence="3 4">
    <name type="scientific">Symbiodinium necroappetens</name>
    <dbReference type="NCBI Taxonomy" id="1628268"/>
    <lineage>
        <taxon>Eukaryota</taxon>
        <taxon>Sar</taxon>
        <taxon>Alveolata</taxon>
        <taxon>Dinophyceae</taxon>
        <taxon>Suessiales</taxon>
        <taxon>Symbiodiniaceae</taxon>
        <taxon>Symbiodinium</taxon>
    </lineage>
</organism>
<proteinExistence type="predicted"/>